<evidence type="ECO:0000313" key="2">
    <source>
        <dbReference type="EMBL" id="MVO78924.1"/>
    </source>
</evidence>
<protein>
    <submittedName>
        <fullName evidence="2">DUF885 family protein</fullName>
    </submittedName>
</protein>
<organism evidence="2 3">
    <name type="scientific">Sphingomonas horti</name>
    <dbReference type="NCBI Taxonomy" id="2682842"/>
    <lineage>
        <taxon>Bacteria</taxon>
        <taxon>Pseudomonadati</taxon>
        <taxon>Pseudomonadota</taxon>
        <taxon>Alphaproteobacteria</taxon>
        <taxon>Sphingomonadales</taxon>
        <taxon>Sphingomonadaceae</taxon>
        <taxon>Sphingomonas</taxon>
    </lineage>
</organism>
<feature type="signal peptide" evidence="1">
    <location>
        <begin position="1"/>
        <end position="25"/>
    </location>
</feature>
<dbReference type="EMBL" id="WQMS01000016">
    <property type="protein sequence ID" value="MVO78924.1"/>
    <property type="molecule type" value="Genomic_DNA"/>
</dbReference>
<dbReference type="Proteomes" id="UP000441389">
    <property type="component" value="Unassembled WGS sequence"/>
</dbReference>
<dbReference type="PANTHER" id="PTHR33361:SF2">
    <property type="entry name" value="DUF885 DOMAIN-CONTAINING PROTEIN"/>
    <property type="match status" value="1"/>
</dbReference>
<dbReference type="InterPro" id="IPR010281">
    <property type="entry name" value="DUF885"/>
</dbReference>
<comment type="caution">
    <text evidence="2">The sequence shown here is derived from an EMBL/GenBank/DDBJ whole genome shotgun (WGS) entry which is preliminary data.</text>
</comment>
<evidence type="ECO:0000313" key="3">
    <source>
        <dbReference type="Proteomes" id="UP000441389"/>
    </source>
</evidence>
<dbReference type="Pfam" id="PF05960">
    <property type="entry name" value="DUF885"/>
    <property type="match status" value="1"/>
</dbReference>
<evidence type="ECO:0000256" key="1">
    <source>
        <dbReference type="SAM" id="SignalP"/>
    </source>
</evidence>
<keyword evidence="3" id="KW-1185">Reference proteome</keyword>
<gene>
    <name evidence="2" type="ORF">GON01_13395</name>
</gene>
<reference evidence="2 3" key="1">
    <citation type="submission" date="2019-12" db="EMBL/GenBank/DDBJ databases">
        <authorList>
            <person name="Huq M.A."/>
        </authorList>
    </citation>
    <scope>NUCLEOTIDE SEQUENCE [LARGE SCALE GENOMIC DNA]</scope>
    <source>
        <strain evidence="2 3">MAH-20</strain>
    </source>
</reference>
<sequence>MILRPLLTSALALAAFAPVPAGVQAAPAPASAPAAQSADARLRALYEAEWAWRQKEFARDTGEGAATVSADHLPRVDAASQETRQKYWRNMLAELDRIPLDQLSHEEQINAAVFRTSLEAFVADGRFRGWEMPFNSDSQFWSGLSARNPYPSADEYRRYLGRMRDIPRYFDEQIVNMRAGLKRGFSVPRASLEGRDATIAAYIDADAAKTPFYAPFAKMPSTIPAADQDRLQAEARQVIAEAVVPAYRKLLAFYRTEYLPKTRTTIAAEAMPDGKAYYQAQIKEYTTTDLTPEQIHEIGLKEVARITAEMEAVKAKTGFKGDMAAFLKFLRTDPQFYAKTPDELLGVSAYVAKRVDGQLKYTIGFLPRYRFTIIPVPAEIAPTYTSGRGGLDACMMNTYDLPSRPLYQIPALTLHECNPGHSFQAAFALEAPSRPAFRRETYFSGYGEGWGLYTEWLGTKMGIYRTPYEDFGRLSFEIWRACRLVIDTGLHHYGWTRQQAIDYLASHSALAQHDIETEVDRYISWPGQALAYKLGELTIRKMRAKAEKELGPKFDQRAFHDAFLNLGSVPLPVLEAELDRFIASGGKDPVLGTP</sequence>
<keyword evidence="1" id="KW-0732">Signal</keyword>
<accession>A0A6I4J3U4</accession>
<feature type="chain" id="PRO_5026128975" evidence="1">
    <location>
        <begin position="26"/>
        <end position="594"/>
    </location>
</feature>
<proteinExistence type="predicted"/>
<name>A0A6I4J3U4_9SPHN</name>
<dbReference type="AlphaFoldDB" id="A0A6I4J3U4"/>
<dbReference type="PANTHER" id="PTHR33361">
    <property type="entry name" value="GLR0591 PROTEIN"/>
    <property type="match status" value="1"/>
</dbReference>